<accession>A0A0G4HET1</accession>
<reference evidence="2" key="1">
    <citation type="submission" date="2014-11" db="EMBL/GenBank/DDBJ databases">
        <authorList>
            <person name="Otto D Thomas"/>
            <person name="Naeem Raeece"/>
        </authorList>
    </citation>
    <scope>NUCLEOTIDE SEQUENCE</scope>
</reference>
<gene>
    <name evidence="2" type="ORF">Cvel_26829</name>
</gene>
<dbReference type="AlphaFoldDB" id="A0A0G4HET1"/>
<organism evidence="2">
    <name type="scientific">Chromera velia CCMP2878</name>
    <dbReference type="NCBI Taxonomy" id="1169474"/>
    <lineage>
        <taxon>Eukaryota</taxon>
        <taxon>Sar</taxon>
        <taxon>Alveolata</taxon>
        <taxon>Colpodellida</taxon>
        <taxon>Chromeraceae</taxon>
        <taxon>Chromera</taxon>
    </lineage>
</organism>
<feature type="region of interest" description="Disordered" evidence="1">
    <location>
        <begin position="1"/>
        <end position="88"/>
    </location>
</feature>
<evidence type="ECO:0000313" key="2">
    <source>
        <dbReference type="EMBL" id="CEM42550.1"/>
    </source>
</evidence>
<feature type="compositionally biased region" description="Basic and acidic residues" evidence="1">
    <location>
        <begin position="370"/>
        <end position="387"/>
    </location>
</feature>
<feature type="compositionally biased region" description="Low complexity" evidence="1">
    <location>
        <begin position="1"/>
        <end position="12"/>
    </location>
</feature>
<dbReference type="PANTHER" id="PTHR38899:SF1">
    <property type="entry name" value="PROTEIN KINASE"/>
    <property type="match status" value="1"/>
</dbReference>
<proteinExistence type="predicted"/>
<feature type="region of interest" description="Disordered" evidence="1">
    <location>
        <begin position="370"/>
        <end position="450"/>
    </location>
</feature>
<feature type="compositionally biased region" description="Basic and acidic residues" evidence="1">
    <location>
        <begin position="65"/>
        <end position="77"/>
    </location>
</feature>
<feature type="compositionally biased region" description="Basic and acidic residues" evidence="1">
    <location>
        <begin position="35"/>
        <end position="52"/>
    </location>
</feature>
<feature type="compositionally biased region" description="Polar residues" evidence="1">
    <location>
        <begin position="425"/>
        <end position="441"/>
    </location>
</feature>
<name>A0A0G4HET1_9ALVE</name>
<dbReference type="PANTHER" id="PTHR38899">
    <property type="entry name" value="DOMAIN OOKINETE PROTEIN, PUTATIVE-RELATED"/>
    <property type="match status" value="1"/>
</dbReference>
<sequence>MFSQSSSSSSSSTGSCKTMQRETEIAVGSNSCESIQRDTGDSLTSPEKKADLEGTAGSALKKRRTQTEEKRNEEQRRTQVPTASESPEAPSFASLLLNMHTLVLLDWDDTCLPTSWLRDEVARSLGFSSQSDSESGDFLPFQSLCKQVDEGRTLGDKYQEMLEKIDRKMSSIFTGILDSIEHVRIIVVTHSGGGWVEKSASRFLPKTAQALQSRNIQVVYAPEKYKRPGEAEDTNHKIEAFAEAIEDFYSRAVEEEEKKEKESGEERGVLLNLIGVGDHKRDREALMEAANMFANTISRSRSPTPTRILKKTIKFADCPNANRLLQELSALKTRFDNEWLVLETTDVDLEALCWVIGDLTLRRQQEEAQEESEKAKKEASKVKKETGGSKGNRGALQPQPLRREAAHASHGKGPGRGEAAGLRMSMQQKGQRSKKVSGNTSHSRRQEEKW</sequence>
<dbReference type="EMBL" id="CDMZ01002474">
    <property type="protein sequence ID" value="CEM42550.1"/>
    <property type="molecule type" value="Genomic_DNA"/>
</dbReference>
<protein>
    <submittedName>
        <fullName evidence="2">Uncharacterized protein</fullName>
    </submittedName>
</protein>
<dbReference type="VEuPathDB" id="CryptoDB:Cvel_26829"/>
<evidence type="ECO:0000256" key="1">
    <source>
        <dbReference type="SAM" id="MobiDB-lite"/>
    </source>
</evidence>
<dbReference type="PhylomeDB" id="A0A0G4HET1"/>